<dbReference type="PANTHER" id="PTHR46124:SF2">
    <property type="entry name" value="D-AMINOACYL-TRNA DEACYLASE"/>
    <property type="match status" value="1"/>
</dbReference>
<dbReference type="FunFam" id="3.20.20.140:FF:000005">
    <property type="entry name" value="TatD family hydrolase"/>
    <property type="match status" value="1"/>
</dbReference>
<dbReference type="GO" id="GO:0016788">
    <property type="term" value="F:hydrolase activity, acting on ester bonds"/>
    <property type="evidence" value="ECO:0007669"/>
    <property type="project" value="InterPro"/>
</dbReference>
<proteinExistence type="inferred from homology"/>
<keyword evidence="3" id="KW-0378">Hydrolase</keyword>
<dbReference type="InterPro" id="IPR018228">
    <property type="entry name" value="DNase_TatD-rel_CS"/>
</dbReference>
<evidence type="ECO:0000313" key="6">
    <source>
        <dbReference type="Proteomes" id="UP000264071"/>
    </source>
</evidence>
<evidence type="ECO:0000256" key="4">
    <source>
        <dbReference type="PIRSR" id="PIRSR005902-1"/>
    </source>
</evidence>
<gene>
    <name evidence="5" type="ORF">DGD08_08700</name>
</gene>
<reference evidence="5 6" key="1">
    <citation type="journal article" date="2018" name="Nat. Biotechnol.">
        <title>A standardized bacterial taxonomy based on genome phylogeny substantially revises the tree of life.</title>
        <authorList>
            <person name="Parks D.H."/>
            <person name="Chuvochina M."/>
            <person name="Waite D.W."/>
            <person name="Rinke C."/>
            <person name="Skarshewski A."/>
            <person name="Chaumeil P.A."/>
            <person name="Hugenholtz P."/>
        </authorList>
    </citation>
    <scope>NUCLEOTIDE SEQUENCE [LARGE SCALE GENOMIC DNA]</scope>
    <source>
        <strain evidence="5">UBA8844</strain>
    </source>
</reference>
<dbReference type="GO" id="GO:0046872">
    <property type="term" value="F:metal ion binding"/>
    <property type="evidence" value="ECO:0007669"/>
    <property type="project" value="UniProtKB-KW"/>
</dbReference>
<evidence type="ECO:0000256" key="3">
    <source>
        <dbReference type="ARBA" id="ARBA00022801"/>
    </source>
</evidence>
<dbReference type="GO" id="GO:0005829">
    <property type="term" value="C:cytosol"/>
    <property type="evidence" value="ECO:0007669"/>
    <property type="project" value="TreeGrafter"/>
</dbReference>
<accession>A0A3D4V8X0</accession>
<dbReference type="AlphaFoldDB" id="A0A3D4V8X0"/>
<keyword evidence="2 4" id="KW-0479">Metal-binding</keyword>
<dbReference type="SUPFAM" id="SSF51556">
    <property type="entry name" value="Metallo-dependent hydrolases"/>
    <property type="match status" value="1"/>
</dbReference>
<feature type="binding site" evidence="4">
    <location>
        <position position="136"/>
    </location>
    <ligand>
        <name>a divalent metal cation</name>
        <dbReference type="ChEBI" id="CHEBI:60240"/>
        <label>1</label>
    </ligand>
</feature>
<name>A0A3D4V8X0_9BACT</name>
<dbReference type="Pfam" id="PF01026">
    <property type="entry name" value="TatD_DNase"/>
    <property type="match status" value="1"/>
</dbReference>
<dbReference type="InterPro" id="IPR015991">
    <property type="entry name" value="TatD/YcfH-like"/>
</dbReference>
<protein>
    <submittedName>
        <fullName evidence="5">TatD family deoxyribonuclease</fullName>
    </submittedName>
</protein>
<feature type="binding site" evidence="4">
    <location>
        <position position="246"/>
    </location>
    <ligand>
        <name>a divalent metal cation</name>
        <dbReference type="ChEBI" id="CHEBI:60240"/>
        <label>1</label>
    </ligand>
</feature>
<dbReference type="InterPro" id="IPR032466">
    <property type="entry name" value="Metal_Hydrolase"/>
</dbReference>
<evidence type="ECO:0000256" key="2">
    <source>
        <dbReference type="ARBA" id="ARBA00022723"/>
    </source>
</evidence>
<dbReference type="GO" id="GO:0004536">
    <property type="term" value="F:DNA nuclease activity"/>
    <property type="evidence" value="ECO:0007669"/>
    <property type="project" value="InterPro"/>
</dbReference>
<feature type="binding site" evidence="4">
    <location>
        <position position="197"/>
    </location>
    <ligand>
        <name>a divalent metal cation</name>
        <dbReference type="ChEBI" id="CHEBI:60240"/>
        <label>2</label>
    </ligand>
</feature>
<dbReference type="InterPro" id="IPR001130">
    <property type="entry name" value="TatD-like"/>
</dbReference>
<organism evidence="5 6">
    <name type="scientific">Gemmatimonas aurantiaca</name>
    <dbReference type="NCBI Taxonomy" id="173480"/>
    <lineage>
        <taxon>Bacteria</taxon>
        <taxon>Pseudomonadati</taxon>
        <taxon>Gemmatimonadota</taxon>
        <taxon>Gemmatimonadia</taxon>
        <taxon>Gemmatimonadales</taxon>
        <taxon>Gemmatimonadaceae</taxon>
        <taxon>Gemmatimonas</taxon>
    </lineage>
</organism>
<feature type="binding site" evidence="4">
    <location>
        <position position="172"/>
    </location>
    <ligand>
        <name>a divalent metal cation</name>
        <dbReference type="ChEBI" id="CHEBI:60240"/>
        <label>2</label>
    </ligand>
</feature>
<comment type="similarity">
    <text evidence="1">Belongs to the metallo-dependent hydrolases superfamily. TatD-type hydrolase family.</text>
</comment>
<dbReference type="CDD" id="cd01310">
    <property type="entry name" value="TatD_DNAse"/>
    <property type="match status" value="1"/>
</dbReference>
<dbReference type="PANTHER" id="PTHR46124">
    <property type="entry name" value="D-AMINOACYL-TRNA DEACYLASE"/>
    <property type="match status" value="1"/>
</dbReference>
<dbReference type="PIRSF" id="PIRSF005902">
    <property type="entry name" value="DNase_TatD"/>
    <property type="match status" value="1"/>
</dbReference>
<dbReference type="EMBL" id="DPIY01000008">
    <property type="protein sequence ID" value="HCT57274.1"/>
    <property type="molecule type" value="Genomic_DNA"/>
</dbReference>
<feature type="binding site" evidence="4">
    <location>
        <position position="51"/>
    </location>
    <ligand>
        <name>a divalent metal cation</name>
        <dbReference type="ChEBI" id="CHEBI:60240"/>
        <label>1</label>
    </ligand>
</feature>
<evidence type="ECO:0000256" key="1">
    <source>
        <dbReference type="ARBA" id="ARBA00009275"/>
    </source>
</evidence>
<dbReference type="Gene3D" id="3.20.20.140">
    <property type="entry name" value="Metal-dependent hydrolases"/>
    <property type="match status" value="1"/>
</dbReference>
<sequence>MMRPRPARYVRVKRPPRPRAARIGCRRAKRRHSAWNRITMSEVAFADSHVHLADAAFTDDVDAVIERARAAGARALVCIGESPAAAVRAQAIAARYPGLVFHTCGVHPHDAVSWDDQRDANAVRDAVGVGAVAVGECGLDYHYDHSPRDVQRRTLDAQLSLAAELDRPIVLHTREAEDDTRTMLRDAASAGIRGVLHCFTGSVGLAEAGLEAGWHVSFSGIVTFRTWTDIELLRLVPDDRLLVESDAPYLAPVPKRGKRNESSWVPLTVQRIAEARGTTPESLAALTLHNTRKFFRLPDDPTVDRSTAGSVDASL</sequence>
<feature type="binding site" evidence="4">
    <location>
        <position position="49"/>
    </location>
    <ligand>
        <name>a divalent metal cation</name>
        <dbReference type="ChEBI" id="CHEBI:60240"/>
        <label>1</label>
    </ligand>
</feature>
<dbReference type="Proteomes" id="UP000264071">
    <property type="component" value="Unassembled WGS sequence"/>
</dbReference>
<dbReference type="PROSITE" id="PS01090">
    <property type="entry name" value="TATD_2"/>
    <property type="match status" value="1"/>
</dbReference>
<comment type="caution">
    <text evidence="5">The sequence shown here is derived from an EMBL/GenBank/DDBJ whole genome shotgun (WGS) entry which is preliminary data.</text>
</comment>
<dbReference type="NCBIfam" id="TIGR00010">
    <property type="entry name" value="YchF/TatD family DNA exonuclease"/>
    <property type="match status" value="1"/>
</dbReference>
<evidence type="ECO:0000313" key="5">
    <source>
        <dbReference type="EMBL" id="HCT57274.1"/>
    </source>
</evidence>